<dbReference type="InterPro" id="IPR050149">
    <property type="entry name" value="Collagen_superfamily"/>
</dbReference>
<protein>
    <submittedName>
        <fullName evidence="2">Uncharacterized protein</fullName>
    </submittedName>
</protein>
<dbReference type="EMBL" id="JARPUR010000001">
    <property type="protein sequence ID" value="KAK4883953.1"/>
    <property type="molecule type" value="Genomic_DNA"/>
</dbReference>
<evidence type="ECO:0000313" key="3">
    <source>
        <dbReference type="Proteomes" id="UP001353858"/>
    </source>
</evidence>
<dbReference type="PANTHER" id="PTHR24023">
    <property type="entry name" value="COLLAGEN ALPHA"/>
    <property type="match status" value="1"/>
</dbReference>
<dbReference type="GO" id="GO:0030198">
    <property type="term" value="P:extracellular matrix organization"/>
    <property type="evidence" value="ECO:0007669"/>
    <property type="project" value="TreeGrafter"/>
</dbReference>
<sequence length="347" mass="39249">MKFQTQHWKQLSFVSATILCFLFFFATHIVTRELIYKLIRAEVYTKIDSAIRIQTNLVLERMRHQENEYVFSKIFDVYENRVKRDNKKGSLKGLCKAIGKQCSIKNLPGSPGLPGVKGQKGDKGDIGFTDRNYGLYFAFFIISIFLLQCLFGLYTYSTIKPKIIQSLDVNLEKFRQNILIATDTKSYEINENYNLFERKRREIEGSGEEEYYDSDEDSEFEDEYELKNVEEFCKRINENCVKSGIPGLPGMPGLKGEKGYKGISGLPGPQGPPGKAAATTEALPTAVTTTINVVEPKSNDVTSESVTNAENHTESVTVAEIPNKSSSISNILVWQFFSLIVLFINLM</sequence>
<name>A0AAN7QLX4_9COLE</name>
<dbReference type="PANTHER" id="PTHR24023:SF1112">
    <property type="entry name" value="COL_CUTICLE_N DOMAIN-CONTAINING PROTEIN-RELATED"/>
    <property type="match status" value="1"/>
</dbReference>
<evidence type="ECO:0000313" key="2">
    <source>
        <dbReference type="EMBL" id="KAK4883953.1"/>
    </source>
</evidence>
<keyword evidence="3" id="KW-1185">Reference proteome</keyword>
<proteinExistence type="predicted"/>
<reference evidence="3" key="1">
    <citation type="submission" date="2023-01" db="EMBL/GenBank/DDBJ databases">
        <title>Key to firefly adult light organ development and bioluminescence: homeobox transcription factors regulate luciferase expression and transportation to peroxisome.</title>
        <authorList>
            <person name="Fu X."/>
        </authorList>
    </citation>
    <scope>NUCLEOTIDE SEQUENCE [LARGE SCALE GENOMIC DNA]</scope>
</reference>
<dbReference type="GO" id="GO:0031012">
    <property type="term" value="C:extracellular matrix"/>
    <property type="evidence" value="ECO:0007669"/>
    <property type="project" value="TreeGrafter"/>
</dbReference>
<accession>A0AAN7QLX4</accession>
<keyword evidence="1" id="KW-0472">Membrane</keyword>
<feature type="transmembrane region" description="Helical" evidence="1">
    <location>
        <begin position="133"/>
        <end position="156"/>
    </location>
</feature>
<gene>
    <name evidence="2" type="ORF">RN001_000224</name>
</gene>
<dbReference type="GO" id="GO:0005615">
    <property type="term" value="C:extracellular space"/>
    <property type="evidence" value="ECO:0007669"/>
    <property type="project" value="TreeGrafter"/>
</dbReference>
<dbReference type="Proteomes" id="UP001353858">
    <property type="component" value="Unassembled WGS sequence"/>
</dbReference>
<evidence type="ECO:0000256" key="1">
    <source>
        <dbReference type="SAM" id="Phobius"/>
    </source>
</evidence>
<feature type="transmembrane region" description="Helical" evidence="1">
    <location>
        <begin position="12"/>
        <end position="30"/>
    </location>
</feature>
<dbReference type="AlphaFoldDB" id="A0AAN7QLX4"/>
<organism evidence="2 3">
    <name type="scientific">Aquatica leii</name>
    <dbReference type="NCBI Taxonomy" id="1421715"/>
    <lineage>
        <taxon>Eukaryota</taxon>
        <taxon>Metazoa</taxon>
        <taxon>Ecdysozoa</taxon>
        <taxon>Arthropoda</taxon>
        <taxon>Hexapoda</taxon>
        <taxon>Insecta</taxon>
        <taxon>Pterygota</taxon>
        <taxon>Neoptera</taxon>
        <taxon>Endopterygota</taxon>
        <taxon>Coleoptera</taxon>
        <taxon>Polyphaga</taxon>
        <taxon>Elateriformia</taxon>
        <taxon>Elateroidea</taxon>
        <taxon>Lampyridae</taxon>
        <taxon>Luciolinae</taxon>
        <taxon>Aquatica</taxon>
    </lineage>
</organism>
<dbReference type="GO" id="GO:0030020">
    <property type="term" value="F:extracellular matrix structural constituent conferring tensile strength"/>
    <property type="evidence" value="ECO:0007669"/>
    <property type="project" value="TreeGrafter"/>
</dbReference>
<comment type="caution">
    <text evidence="2">The sequence shown here is derived from an EMBL/GenBank/DDBJ whole genome shotgun (WGS) entry which is preliminary data.</text>
</comment>
<keyword evidence="1" id="KW-1133">Transmembrane helix</keyword>
<keyword evidence="1" id="KW-0812">Transmembrane</keyword>